<keyword evidence="1" id="KW-1133">Transmembrane helix</keyword>
<keyword evidence="1" id="KW-0472">Membrane</keyword>
<organism evidence="2 3">
    <name type="scientific">Photobacterium aquimaris</name>
    <dbReference type="NCBI Taxonomy" id="512643"/>
    <lineage>
        <taxon>Bacteria</taxon>
        <taxon>Pseudomonadati</taxon>
        <taxon>Pseudomonadota</taxon>
        <taxon>Gammaproteobacteria</taxon>
        <taxon>Vibrionales</taxon>
        <taxon>Vibrionaceae</taxon>
        <taxon>Photobacterium</taxon>
    </lineage>
</organism>
<evidence type="ECO:0000313" key="2">
    <source>
        <dbReference type="EMBL" id="PSU10015.1"/>
    </source>
</evidence>
<protein>
    <submittedName>
        <fullName evidence="2">Uncharacterized protein</fullName>
    </submittedName>
</protein>
<evidence type="ECO:0000313" key="3">
    <source>
        <dbReference type="Proteomes" id="UP000241858"/>
    </source>
</evidence>
<feature type="transmembrane region" description="Helical" evidence="1">
    <location>
        <begin position="98"/>
        <end position="122"/>
    </location>
</feature>
<sequence>MKTLIISISIIFGALIISNGISESHLPPQDRIELKHQQQEVTKKTLQEQQKVEIQLVKEKAAQQAEQQRISEKVDKYGKESLSEQELKVWDEFKVNQFVKILTVILKGLVWLASFGALIIAVRELWLKLYTGKHHA</sequence>
<evidence type="ECO:0000256" key="1">
    <source>
        <dbReference type="SAM" id="Phobius"/>
    </source>
</evidence>
<proteinExistence type="predicted"/>
<reference evidence="2 3" key="1">
    <citation type="submission" date="2018-03" db="EMBL/GenBank/DDBJ databases">
        <title>Whole genome sequencing of Histamine producing bacteria.</title>
        <authorList>
            <person name="Butler K."/>
        </authorList>
    </citation>
    <scope>NUCLEOTIDE SEQUENCE [LARGE SCALE GENOMIC DNA]</scope>
    <source>
        <strain evidence="2 3">DSM 23343</strain>
    </source>
</reference>
<accession>A0A2T3I0G9</accession>
<name>A0A2T3I0G9_9GAMM</name>
<comment type="caution">
    <text evidence="2">The sequence shown here is derived from an EMBL/GenBank/DDBJ whole genome shotgun (WGS) entry which is preliminary data.</text>
</comment>
<dbReference type="Proteomes" id="UP000241858">
    <property type="component" value="Unassembled WGS sequence"/>
</dbReference>
<keyword evidence="1" id="KW-0812">Transmembrane</keyword>
<dbReference type="RefSeq" id="WP_065189949.1">
    <property type="nucleotide sequence ID" value="NZ_LZFB01000013.1"/>
</dbReference>
<gene>
    <name evidence="2" type="ORF">C0W81_04650</name>
</gene>
<dbReference type="AlphaFoldDB" id="A0A2T3I0G9"/>
<dbReference type="EMBL" id="PYLY01000007">
    <property type="protein sequence ID" value="PSU10015.1"/>
    <property type="molecule type" value="Genomic_DNA"/>
</dbReference>